<evidence type="ECO:0000256" key="8">
    <source>
        <dbReference type="ARBA" id="ARBA00023180"/>
    </source>
</evidence>
<dbReference type="Proteomes" id="UP001293254">
    <property type="component" value="Unassembled WGS sequence"/>
</dbReference>
<keyword evidence="4" id="KW-0732">Signal</keyword>
<dbReference type="InterPro" id="IPR001611">
    <property type="entry name" value="Leu-rich_rpt"/>
</dbReference>
<dbReference type="SUPFAM" id="SSF52058">
    <property type="entry name" value="L domain-like"/>
    <property type="match status" value="1"/>
</dbReference>
<evidence type="ECO:0000256" key="7">
    <source>
        <dbReference type="ARBA" id="ARBA00023136"/>
    </source>
</evidence>
<accession>A0AAE2CBZ5</accession>
<evidence type="ECO:0000259" key="10">
    <source>
        <dbReference type="Pfam" id="PF23598"/>
    </source>
</evidence>
<evidence type="ECO:0000256" key="4">
    <source>
        <dbReference type="ARBA" id="ARBA00022729"/>
    </source>
</evidence>
<gene>
    <name evidence="11" type="ORF">Salat_2477700</name>
</gene>
<evidence type="ECO:0000256" key="3">
    <source>
        <dbReference type="ARBA" id="ARBA00022692"/>
    </source>
</evidence>
<evidence type="ECO:0000256" key="2">
    <source>
        <dbReference type="ARBA" id="ARBA00022614"/>
    </source>
</evidence>
<dbReference type="Pfam" id="PF13855">
    <property type="entry name" value="LRR_8"/>
    <property type="match status" value="1"/>
</dbReference>
<comment type="caution">
    <text evidence="11">The sequence shown here is derived from an EMBL/GenBank/DDBJ whole genome shotgun (WGS) entry which is preliminary data.</text>
</comment>
<reference evidence="11" key="2">
    <citation type="journal article" date="2024" name="Plant">
        <title>Genomic evolution and insights into agronomic trait innovations of Sesamum species.</title>
        <authorList>
            <person name="Miao H."/>
            <person name="Wang L."/>
            <person name="Qu L."/>
            <person name="Liu H."/>
            <person name="Sun Y."/>
            <person name="Le M."/>
            <person name="Wang Q."/>
            <person name="Wei S."/>
            <person name="Zheng Y."/>
            <person name="Lin W."/>
            <person name="Duan Y."/>
            <person name="Cao H."/>
            <person name="Xiong S."/>
            <person name="Wang X."/>
            <person name="Wei L."/>
            <person name="Li C."/>
            <person name="Ma Q."/>
            <person name="Ju M."/>
            <person name="Zhao R."/>
            <person name="Li G."/>
            <person name="Mu C."/>
            <person name="Tian Q."/>
            <person name="Mei H."/>
            <person name="Zhang T."/>
            <person name="Gao T."/>
            <person name="Zhang H."/>
        </authorList>
    </citation>
    <scope>NUCLEOTIDE SEQUENCE</scope>
    <source>
        <strain evidence="11">3651</strain>
    </source>
</reference>
<evidence type="ECO:0000313" key="11">
    <source>
        <dbReference type="EMBL" id="KAK4416522.1"/>
    </source>
</evidence>
<dbReference type="Pfam" id="PF08263">
    <property type="entry name" value="LRRNT_2"/>
    <property type="match status" value="1"/>
</dbReference>
<dbReference type="Gene3D" id="3.80.10.10">
    <property type="entry name" value="Ribonuclease Inhibitor"/>
    <property type="match status" value="2"/>
</dbReference>
<keyword evidence="2" id="KW-0433">Leucine-rich repeat</keyword>
<dbReference type="PANTHER" id="PTHR48063">
    <property type="entry name" value="LRR RECEPTOR-LIKE KINASE"/>
    <property type="match status" value="1"/>
</dbReference>
<protein>
    <submittedName>
        <fullName evidence="11">Receptor-like protein EIX1</fullName>
    </submittedName>
</protein>
<evidence type="ECO:0000313" key="12">
    <source>
        <dbReference type="Proteomes" id="UP001293254"/>
    </source>
</evidence>
<keyword evidence="6" id="KW-1133">Transmembrane helix</keyword>
<feature type="domain" description="Leucine-rich repeat-containing N-terminal plant-type" evidence="9">
    <location>
        <begin position="4"/>
        <end position="26"/>
    </location>
</feature>
<dbReference type="PANTHER" id="PTHR48063:SF101">
    <property type="entry name" value="LRR RECEPTOR-LIKE SERINE_THREONINE-PROTEIN KINASE FLS2"/>
    <property type="match status" value="1"/>
</dbReference>
<name>A0AAE2CBZ5_9LAMI</name>
<keyword evidence="5" id="KW-0677">Repeat</keyword>
<dbReference type="InterPro" id="IPR046956">
    <property type="entry name" value="RLP23-like"/>
</dbReference>
<evidence type="ECO:0000256" key="1">
    <source>
        <dbReference type="ARBA" id="ARBA00004479"/>
    </source>
</evidence>
<proteinExistence type="predicted"/>
<evidence type="ECO:0000256" key="5">
    <source>
        <dbReference type="ARBA" id="ARBA00022737"/>
    </source>
</evidence>
<comment type="subcellular location">
    <subcellularLocation>
        <location evidence="1">Membrane</location>
        <topology evidence="1">Single-pass type I membrane protein</topology>
    </subcellularLocation>
</comment>
<reference evidence="11" key="1">
    <citation type="submission" date="2020-06" db="EMBL/GenBank/DDBJ databases">
        <authorList>
            <person name="Li T."/>
            <person name="Hu X."/>
            <person name="Zhang T."/>
            <person name="Song X."/>
            <person name="Zhang H."/>
            <person name="Dai N."/>
            <person name="Sheng W."/>
            <person name="Hou X."/>
            <person name="Wei L."/>
        </authorList>
    </citation>
    <scope>NUCLEOTIDE SEQUENCE</scope>
    <source>
        <strain evidence="11">3651</strain>
        <tissue evidence="11">Leaf</tissue>
    </source>
</reference>
<dbReference type="InterPro" id="IPR055414">
    <property type="entry name" value="LRR_R13L4/SHOC2-like"/>
</dbReference>
<keyword evidence="7" id="KW-0472">Membrane</keyword>
<dbReference type="InterPro" id="IPR013210">
    <property type="entry name" value="LRR_N_plant-typ"/>
</dbReference>
<keyword evidence="11" id="KW-0675">Receptor</keyword>
<keyword evidence="8" id="KW-0325">Glycoprotein</keyword>
<feature type="domain" description="Disease resistance R13L4/SHOC-2-like LRR" evidence="10">
    <location>
        <begin position="50"/>
        <end position="273"/>
    </location>
</feature>
<keyword evidence="12" id="KW-1185">Reference proteome</keyword>
<keyword evidence="3" id="KW-0812">Transmembrane</keyword>
<dbReference type="InterPro" id="IPR032675">
    <property type="entry name" value="LRR_dom_sf"/>
</dbReference>
<organism evidence="11 12">
    <name type="scientific">Sesamum alatum</name>
    <dbReference type="NCBI Taxonomy" id="300844"/>
    <lineage>
        <taxon>Eukaryota</taxon>
        <taxon>Viridiplantae</taxon>
        <taxon>Streptophyta</taxon>
        <taxon>Embryophyta</taxon>
        <taxon>Tracheophyta</taxon>
        <taxon>Spermatophyta</taxon>
        <taxon>Magnoliopsida</taxon>
        <taxon>eudicotyledons</taxon>
        <taxon>Gunneridae</taxon>
        <taxon>Pentapetalae</taxon>
        <taxon>asterids</taxon>
        <taxon>lamiids</taxon>
        <taxon>Lamiales</taxon>
        <taxon>Pedaliaceae</taxon>
        <taxon>Sesamum</taxon>
    </lineage>
</organism>
<evidence type="ECO:0000259" key="9">
    <source>
        <dbReference type="Pfam" id="PF08263"/>
    </source>
</evidence>
<dbReference type="Pfam" id="PF23598">
    <property type="entry name" value="LRR_14"/>
    <property type="match status" value="1"/>
</dbReference>
<dbReference type="Pfam" id="PF00560">
    <property type="entry name" value="LRR_1"/>
    <property type="match status" value="1"/>
</dbReference>
<dbReference type="AlphaFoldDB" id="A0AAE2CBZ5"/>
<sequence>MLRDQLSSWSNDENKRDCCKWRGVHCHNRTNHVTRLNFGGHVRGKISPSLLELQHLRYLDLSFNDFELAPIPELIGSLSELRYLNLAACDFSGPIPQRLGNLSKLLYLDLHDVFHCYSENLDWLSSHSSLEYADLSTINLTMAHNWLQAISKLGYIKELHLAFTDVPEIPLSLLPKINGSTPLAILDLSRNWYLSTPFTLIRWFSNFSTGLTSVNLNGNRMSSPIPDIFEDMISLENLNLGKNNLEGGVPKYLGNLSSLRGLYLHDNKFTREFIELMMNLSGPVAKTLEYLDLRRNSISGLFPNMSRFSSLSELKLQENQLSGSIQDGYLQLPSLTLLHLSSNQFTGPVPDLSSLSSLKQLSLDNNMFNGTLTESIGRLYKLEVLWIGSNLVEGIITEPHLFNLSRLEILDLP</sequence>
<dbReference type="GO" id="GO:0016020">
    <property type="term" value="C:membrane"/>
    <property type="evidence" value="ECO:0007669"/>
    <property type="project" value="UniProtKB-SubCell"/>
</dbReference>
<dbReference type="EMBL" id="JACGWO010000010">
    <property type="protein sequence ID" value="KAK4416522.1"/>
    <property type="molecule type" value="Genomic_DNA"/>
</dbReference>
<evidence type="ECO:0000256" key="6">
    <source>
        <dbReference type="ARBA" id="ARBA00022989"/>
    </source>
</evidence>